<evidence type="ECO:0000259" key="1">
    <source>
        <dbReference type="Pfam" id="PF09418"/>
    </source>
</evidence>
<name>A0A088SJN8_LEIPA</name>
<evidence type="ECO:0000313" key="2">
    <source>
        <dbReference type="EMBL" id="AIO02027.1"/>
    </source>
</evidence>
<dbReference type="InterPro" id="IPR057668">
    <property type="entry name" value="E2_Ub-conjug_enz_C"/>
</dbReference>
<dbReference type="InterPro" id="IPR018553">
    <property type="entry name" value="E2_Ub-conjug_enz"/>
</dbReference>
<dbReference type="VEuPathDB" id="TriTrypDB:LPAL13_340047800"/>
<feature type="domain" description="Non-canonical E2 ubiquitin-conjugating enzyme C-terminal" evidence="1">
    <location>
        <begin position="33"/>
        <end position="488"/>
    </location>
</feature>
<sequence>MGLLAMGRCRRGAEETYEFREEYAVLDAPIANADHIPLRLSPQERKIQRLMRGVILASSYTDKVDSASALKLKNRELLIVKELTNALTGLIVGLDMRKAAPFVRDREFTLYQHEIRAAIEMCRRYKMMNPDLLRTDYVKFLYMIQDAVQSDMTREALGFNVVKELVTVGRYCEMHSIQDILQDPRLPHCITPVPLMKDRNLLNRCLRCKDIVVGRLVKQYSSEHRLPEDEVEVVVRSLNDANCFSNDNVETSERLLELLKQYFTPSSCTPLTSLAIDEGADGSRLTHSHRMQYTFVLQSLSLWKNMCRKMYILWSIAEEDMLSPNEKYELRMTGQGLQRVQKAPKLYKAVQQVLQETKEELGEWVGSERIHLGDDQVPNAFHFIDKYGQVSRIIIPILRTLGHIDHLEQHAEHAAYLREVWGGGEQAKRAILRDFFRHGFDGSGGDNMDDAGSCIDGRLTSAWNWCNNIRFKEFYPLFLFSGFSSFDGDMSL</sequence>
<dbReference type="KEGG" id="lpan:LPMP_344050"/>
<evidence type="ECO:0000313" key="3">
    <source>
        <dbReference type="Proteomes" id="UP000063063"/>
    </source>
</evidence>
<proteinExistence type="predicted"/>
<dbReference type="VEuPathDB" id="TriTrypDB:LPMP_344050"/>
<dbReference type="PANTHER" id="PTHR31560:SF1">
    <property type="match status" value="1"/>
</dbReference>
<organism evidence="2 3">
    <name type="scientific">Leishmania panamensis</name>
    <dbReference type="NCBI Taxonomy" id="5679"/>
    <lineage>
        <taxon>Eukaryota</taxon>
        <taxon>Discoba</taxon>
        <taxon>Euglenozoa</taxon>
        <taxon>Kinetoplastea</taxon>
        <taxon>Metakinetoplastina</taxon>
        <taxon>Trypanosomatida</taxon>
        <taxon>Trypanosomatidae</taxon>
        <taxon>Leishmaniinae</taxon>
        <taxon>Leishmania</taxon>
        <taxon>Leishmania guyanensis species complex</taxon>
    </lineage>
</organism>
<dbReference type="EMBL" id="CP009403">
    <property type="protein sequence ID" value="AIO02027.1"/>
    <property type="molecule type" value="Genomic_DNA"/>
</dbReference>
<dbReference type="PANTHER" id="PTHR31560">
    <property type="entry name" value="UPF0652 PROTEIN C16A11.03C-RELATED"/>
    <property type="match status" value="1"/>
</dbReference>
<gene>
    <name evidence="2" type="ORF">LPMP_344050</name>
</gene>
<keyword evidence="3" id="KW-1185">Reference proteome</keyword>
<protein>
    <recommendedName>
        <fullName evidence="1">Non-canonical E2 ubiquitin-conjugating enzyme C-terminal domain-containing protein</fullName>
    </recommendedName>
</protein>
<dbReference type="GeneID" id="22578910"/>
<dbReference type="RefSeq" id="XP_010702827.1">
    <property type="nucleotide sequence ID" value="XM_010704525.1"/>
</dbReference>
<dbReference type="eggNOG" id="ENOG502QRJJ">
    <property type="taxonomic scope" value="Eukaryota"/>
</dbReference>
<dbReference type="Proteomes" id="UP000063063">
    <property type="component" value="Chromosome 34"/>
</dbReference>
<accession>A0A088SJN8</accession>
<dbReference type="OrthoDB" id="406045at2759"/>
<dbReference type="AlphaFoldDB" id="A0A088SJN8"/>
<dbReference type="Pfam" id="PF09418">
    <property type="entry name" value="DUF2009"/>
    <property type="match status" value="1"/>
</dbReference>
<reference evidence="2 3" key="1">
    <citation type="journal article" date="2015" name="Sci. Rep.">
        <title>The genome of Leishmania panamensis: insights into genomics of the L. (Viannia) subgenus.</title>
        <authorList>
            <person name="Llanes A."/>
            <person name="Restrepo C.M."/>
            <person name="Vecchio G.D."/>
            <person name="Anguizola F.J."/>
            <person name="Lleonart R."/>
        </authorList>
    </citation>
    <scope>NUCLEOTIDE SEQUENCE [LARGE SCALE GENOMIC DNA]</scope>
    <source>
        <strain evidence="2 3">MHOM/PA/94/PSC-1</strain>
    </source>
</reference>